<comment type="caution">
    <text evidence="1">The sequence shown here is derived from an EMBL/GenBank/DDBJ whole genome shotgun (WGS) entry which is preliminary data.</text>
</comment>
<reference evidence="1" key="1">
    <citation type="submission" date="2023-07" db="EMBL/GenBank/DDBJ databases">
        <title>The genome sequence of Rhodocytophaga aerolata KACC 12507.</title>
        <authorList>
            <person name="Zhang X."/>
        </authorList>
    </citation>
    <scope>NUCLEOTIDE SEQUENCE</scope>
    <source>
        <strain evidence="1">KACC 12507</strain>
    </source>
</reference>
<proteinExistence type="predicted"/>
<evidence type="ECO:0008006" key="3">
    <source>
        <dbReference type="Google" id="ProtNLM"/>
    </source>
</evidence>
<dbReference type="Proteomes" id="UP001168528">
    <property type="component" value="Unassembled WGS sequence"/>
</dbReference>
<evidence type="ECO:0000313" key="1">
    <source>
        <dbReference type="EMBL" id="MDO1451014.1"/>
    </source>
</evidence>
<gene>
    <name evidence="1" type="ORF">Q0590_32365</name>
</gene>
<name>A0ABT8RI12_9BACT</name>
<accession>A0ABT8RI12</accession>
<protein>
    <recommendedName>
        <fullName evidence="3">Class I SAM-dependent methyltransferase</fullName>
    </recommendedName>
</protein>
<sequence>MISSIKQYLKKSKIIVGLYVKIKGKKKKNNTSTSKHAYLLGMTTNQERDYFEYYGKNIYAGYGEIVDLGCWLGSTTIPLLEGLIQNKRFVKSRKKIHAYDIFIWESWMNVANTDIDGKYKPGDSFVDEFIRRTANYSEYISVNDGDLCKLSWRGDNIEFLLIDAMKSWDLANCIVNDFFPCLIENKSYILHQDFAHYYTPWIHLIQYKFREYFTLIYDVPSSGSTVFKYTKRIPDHLIAYTYSFSDFTEKDIDDAFDYSLGLVTDENKGNVYLAKVMAYIHLKDFKKASDAMSTFNYKLWNPSELTHTQQLIAEGLNKVKML</sequence>
<keyword evidence="2" id="KW-1185">Reference proteome</keyword>
<organism evidence="1 2">
    <name type="scientific">Rhodocytophaga aerolata</name>
    <dbReference type="NCBI Taxonomy" id="455078"/>
    <lineage>
        <taxon>Bacteria</taxon>
        <taxon>Pseudomonadati</taxon>
        <taxon>Bacteroidota</taxon>
        <taxon>Cytophagia</taxon>
        <taxon>Cytophagales</taxon>
        <taxon>Rhodocytophagaceae</taxon>
        <taxon>Rhodocytophaga</taxon>
    </lineage>
</organism>
<dbReference type="RefSeq" id="WP_302041814.1">
    <property type="nucleotide sequence ID" value="NZ_JAUKPO010000040.1"/>
</dbReference>
<evidence type="ECO:0000313" key="2">
    <source>
        <dbReference type="Proteomes" id="UP001168528"/>
    </source>
</evidence>
<dbReference type="EMBL" id="JAUKPO010000040">
    <property type="protein sequence ID" value="MDO1451014.1"/>
    <property type="molecule type" value="Genomic_DNA"/>
</dbReference>